<sequence length="287" mass="29432">MPSRPRGDGDLYLTNLTANSEGDGVRRETRGAAKVLVAPMTFLKATDLHRGYVPAAEVRASAEQWDETPITLTHPMANGRVTSVDDPTGDAERIGHIENPRYVPGEHAVQGDAVLYTDVLTSVGGDALRLMNKLTSNRAVGVSSSYFGESLPPGHYDGEYREQVKGGLRPDHVALLKGNGGVCSIQDGCAAGAPAIAANAHSDGIATSVGAVEAERERGDRATPGDNTTRDGTSAGIPTSVSAVEAARGDDSAPSADPDAFPALSVGARMAQTGAADGDAGTNGGAE</sequence>
<protein>
    <submittedName>
        <fullName evidence="2">Uncharacterized protein</fullName>
    </submittedName>
</protein>
<comment type="caution">
    <text evidence="2">The sequence shown here is derived from an EMBL/GenBank/DDBJ whole genome shotgun (WGS) entry which is preliminary data.</text>
</comment>
<dbReference type="Proteomes" id="UP001596099">
    <property type="component" value="Unassembled WGS sequence"/>
</dbReference>
<accession>A0ABD5RM41</accession>
<feature type="compositionally biased region" description="Basic and acidic residues" evidence="1">
    <location>
        <begin position="213"/>
        <end position="223"/>
    </location>
</feature>
<name>A0ABD5RM41_9EURY</name>
<gene>
    <name evidence="2" type="ORF">ACFPYI_09130</name>
</gene>
<feature type="compositionally biased region" description="Polar residues" evidence="1">
    <location>
        <begin position="225"/>
        <end position="242"/>
    </location>
</feature>
<dbReference type="EMBL" id="JBHSQH010000001">
    <property type="protein sequence ID" value="MFC5971491.1"/>
    <property type="molecule type" value="Genomic_DNA"/>
</dbReference>
<organism evidence="2 3">
    <name type="scientific">Halomarina salina</name>
    <dbReference type="NCBI Taxonomy" id="1872699"/>
    <lineage>
        <taxon>Archaea</taxon>
        <taxon>Methanobacteriati</taxon>
        <taxon>Methanobacteriota</taxon>
        <taxon>Stenosarchaea group</taxon>
        <taxon>Halobacteria</taxon>
        <taxon>Halobacteriales</taxon>
        <taxon>Natronomonadaceae</taxon>
        <taxon>Halomarina</taxon>
    </lineage>
</organism>
<evidence type="ECO:0000256" key="1">
    <source>
        <dbReference type="SAM" id="MobiDB-lite"/>
    </source>
</evidence>
<dbReference type="AlphaFoldDB" id="A0ABD5RM41"/>
<keyword evidence="3" id="KW-1185">Reference proteome</keyword>
<proteinExistence type="predicted"/>
<dbReference type="RefSeq" id="WP_247414385.1">
    <property type="nucleotide sequence ID" value="NZ_JALLGW010000001.1"/>
</dbReference>
<feature type="region of interest" description="Disordered" evidence="1">
    <location>
        <begin position="211"/>
        <end position="287"/>
    </location>
</feature>
<evidence type="ECO:0000313" key="2">
    <source>
        <dbReference type="EMBL" id="MFC5971491.1"/>
    </source>
</evidence>
<feature type="compositionally biased region" description="Low complexity" evidence="1">
    <location>
        <begin position="252"/>
        <end position="280"/>
    </location>
</feature>
<evidence type="ECO:0000313" key="3">
    <source>
        <dbReference type="Proteomes" id="UP001596099"/>
    </source>
</evidence>
<reference evidence="2 3" key="1">
    <citation type="journal article" date="2019" name="Int. J. Syst. Evol. Microbiol.">
        <title>The Global Catalogue of Microorganisms (GCM) 10K type strain sequencing project: providing services to taxonomists for standard genome sequencing and annotation.</title>
        <authorList>
            <consortium name="The Broad Institute Genomics Platform"/>
            <consortium name="The Broad Institute Genome Sequencing Center for Infectious Disease"/>
            <person name="Wu L."/>
            <person name="Ma J."/>
        </authorList>
    </citation>
    <scope>NUCLEOTIDE SEQUENCE [LARGE SCALE GENOMIC DNA]</scope>
    <source>
        <strain evidence="2 3">CGMCC 1.12543</strain>
    </source>
</reference>